<keyword evidence="1" id="KW-0732">Signal</keyword>
<dbReference type="InterPro" id="IPR020016">
    <property type="entry name" value="Decahaem-assoc_OM_MtrB/PioB"/>
</dbReference>
<comment type="caution">
    <text evidence="2">The sequence shown here is derived from an EMBL/GenBank/DDBJ whole genome shotgun (WGS) entry which is preliminary data.</text>
</comment>
<reference evidence="2 3" key="1">
    <citation type="submission" date="2020-06" db="EMBL/GenBank/DDBJ databases">
        <title>Draft genome of Uliginosibacterium sp. IMCC34675.</title>
        <authorList>
            <person name="Song J."/>
        </authorList>
    </citation>
    <scope>NUCLEOTIDE SEQUENCE [LARGE SCALE GENOMIC DNA]</scope>
    <source>
        <strain evidence="2 3">IMCC34675</strain>
    </source>
</reference>
<evidence type="ECO:0000256" key="1">
    <source>
        <dbReference type="SAM" id="SignalP"/>
    </source>
</evidence>
<dbReference type="RefSeq" id="WP_170022131.1">
    <property type="nucleotide sequence ID" value="NZ_JABCSC020000003.1"/>
</dbReference>
<keyword evidence="3" id="KW-1185">Reference proteome</keyword>
<dbReference type="Pfam" id="PF11854">
    <property type="entry name" value="MtrB_PioB"/>
    <property type="match status" value="1"/>
</dbReference>
<dbReference type="EMBL" id="JABCSC020000003">
    <property type="protein sequence ID" value="NSL55722.1"/>
    <property type="molecule type" value="Genomic_DNA"/>
</dbReference>
<evidence type="ECO:0000313" key="2">
    <source>
        <dbReference type="EMBL" id="NSL55722.1"/>
    </source>
</evidence>
<proteinExistence type="predicted"/>
<name>A0ABX2IL16_9RHOO</name>
<accession>A0ABX2IL16</accession>
<dbReference type="NCBIfam" id="TIGR03509">
    <property type="entry name" value="OMP_MtrB_PioB"/>
    <property type="match status" value="1"/>
</dbReference>
<evidence type="ECO:0000313" key="3">
    <source>
        <dbReference type="Proteomes" id="UP000778523"/>
    </source>
</evidence>
<organism evidence="2 3">
    <name type="scientific">Uliginosibacterium aquaticum</name>
    <dbReference type="NCBI Taxonomy" id="2731212"/>
    <lineage>
        <taxon>Bacteria</taxon>
        <taxon>Pseudomonadati</taxon>
        <taxon>Pseudomonadota</taxon>
        <taxon>Betaproteobacteria</taxon>
        <taxon>Rhodocyclales</taxon>
        <taxon>Zoogloeaceae</taxon>
        <taxon>Uliginosibacterium</taxon>
    </lineage>
</organism>
<protein>
    <submittedName>
        <fullName evidence="2">MtrB/PioB family decaheme-associated outer membrane protein</fullName>
    </submittedName>
</protein>
<gene>
    <name evidence="2" type="ORF">HJ583_011855</name>
</gene>
<feature type="signal peptide" evidence="1">
    <location>
        <begin position="1"/>
        <end position="26"/>
    </location>
</feature>
<dbReference type="Proteomes" id="UP000778523">
    <property type="component" value="Unassembled WGS sequence"/>
</dbReference>
<dbReference type="SUPFAM" id="SSF56935">
    <property type="entry name" value="Porins"/>
    <property type="match status" value="2"/>
</dbReference>
<feature type="chain" id="PRO_5045303446" evidence="1">
    <location>
        <begin position="27"/>
        <end position="720"/>
    </location>
</feature>
<sequence>MKAQPRMFRLSTVFLAAISTCGAASAEESDAYTELTRPASTISAGAGYWSNARPHQGMYDGMRNKGAYGGLDFNLVQRDDEKGDWLLLRTTNLFLDTREMRVDYLRQGRGGGFFEYVRTPYDNPYTINTPLQGIGSNRVTMGTTLGASPSREVELGTVRELFRLGGFRSLVPGLEFKVDFKNEDKTGTRMTGWGSAPQFSAETIDSTIRQLDTILQYTGGNLQISGGYAGSWYDNRNTQTLQTLSGVSGGTSASFASVTPLSQPLSNQAHQVFMNGGYGFGPTTRATFKLSYSQATQDERIPSYDLTSANAPYAYAPSHLDGKVFTTLAQLGLTSRPTSKLTLTGSLRYYDVNDQTPLAGYVGNSSTGVASVYNTPYSYTKNTGKLEANYRLPLSLSLTGGVDYSGQQRSTPVAGTVYVPFRETLNEITYRTELRRSMGENIAGSLAYFYSERDGSNYSAADGTSPYSNQINPIHISDRKRNKWRAKLDWDALEQLTLQFRVDHISDDYPQGDRFYGASSGSGQVYAVDASYAINDNWNLSSWYARDASGTKASGFREASGGAANAVRETDLKERGDSFGFNLNARLAPKIDTSFGFDLFNNTSRFDQTLNLSGTGTTYPTGVSGPLPDVTSKLMRFKLISRYTLDRSSAIRFDLIYERWQSNDWSWTLADGSDFSYASGTQTCTGCSTTSPNLIDGTTITQKDKQTSAFIGIHYIYTFR</sequence>